<evidence type="ECO:0000256" key="6">
    <source>
        <dbReference type="ARBA" id="ARBA00022741"/>
    </source>
</evidence>
<feature type="domain" description="DALR anticodon binding" evidence="13">
    <location>
        <begin position="415"/>
        <end position="529"/>
    </location>
</feature>
<dbReference type="GO" id="GO:0006420">
    <property type="term" value="P:arginyl-tRNA aminoacylation"/>
    <property type="evidence" value="ECO:0007669"/>
    <property type="project" value="UniProtKB-UniRule"/>
</dbReference>
<protein>
    <recommendedName>
        <fullName evidence="11">Arginine--tRNA ligase</fullName>
        <ecNumber evidence="11">6.1.1.19</ecNumber>
    </recommendedName>
    <alternativeName>
        <fullName evidence="11">Arginyl-tRNA synthetase</fullName>
        <shortName evidence="11">ArgRS</shortName>
    </alternativeName>
</protein>
<evidence type="ECO:0000256" key="12">
    <source>
        <dbReference type="RuleBase" id="RU363038"/>
    </source>
</evidence>
<dbReference type="PROSITE" id="PS00178">
    <property type="entry name" value="AA_TRNA_LIGASE_I"/>
    <property type="match status" value="1"/>
</dbReference>
<comment type="subcellular location">
    <subcellularLocation>
        <location evidence="1 11">Cytoplasm</location>
    </subcellularLocation>
</comment>
<dbReference type="OrthoDB" id="9803211at2"/>
<keyword evidence="9 11" id="KW-0030">Aminoacyl-tRNA synthetase</keyword>
<dbReference type="RefSeq" id="WP_108558643.1">
    <property type="nucleotide sequence ID" value="NZ_MUXE01000006.1"/>
</dbReference>
<proteinExistence type="inferred from homology"/>
<evidence type="ECO:0000256" key="2">
    <source>
        <dbReference type="ARBA" id="ARBA00005594"/>
    </source>
</evidence>
<dbReference type="SMART" id="SM01016">
    <property type="entry name" value="Arg_tRNA_synt_N"/>
    <property type="match status" value="1"/>
</dbReference>
<dbReference type="Pfam" id="PF00750">
    <property type="entry name" value="tRNA-synt_1d"/>
    <property type="match status" value="1"/>
</dbReference>
<dbReference type="Gene3D" id="3.30.1360.70">
    <property type="entry name" value="Arginyl tRNA synthetase N-terminal domain"/>
    <property type="match status" value="1"/>
</dbReference>
<dbReference type="SUPFAM" id="SSF55190">
    <property type="entry name" value="Arginyl-tRNA synthetase (ArgRS), N-terminal 'additional' domain"/>
    <property type="match status" value="1"/>
</dbReference>
<evidence type="ECO:0000259" key="14">
    <source>
        <dbReference type="SMART" id="SM01016"/>
    </source>
</evidence>
<dbReference type="Pfam" id="PF03485">
    <property type="entry name" value="Arg_tRNA_synt_N"/>
    <property type="match status" value="1"/>
</dbReference>
<dbReference type="SMART" id="SM00836">
    <property type="entry name" value="DALR_1"/>
    <property type="match status" value="1"/>
</dbReference>
<evidence type="ECO:0000313" key="15">
    <source>
        <dbReference type="EMBL" id="PUE64945.1"/>
    </source>
</evidence>
<dbReference type="SUPFAM" id="SSF47323">
    <property type="entry name" value="Anticodon-binding domain of a subclass of class I aminoacyl-tRNA synthetases"/>
    <property type="match status" value="1"/>
</dbReference>
<evidence type="ECO:0000313" key="16">
    <source>
        <dbReference type="Proteomes" id="UP000251135"/>
    </source>
</evidence>
<keyword evidence="4 11" id="KW-0963">Cytoplasm</keyword>
<evidence type="ECO:0000256" key="9">
    <source>
        <dbReference type="ARBA" id="ARBA00023146"/>
    </source>
</evidence>
<evidence type="ECO:0000256" key="10">
    <source>
        <dbReference type="ARBA" id="ARBA00049339"/>
    </source>
</evidence>
<dbReference type="CDD" id="cd00671">
    <property type="entry name" value="ArgRS_core"/>
    <property type="match status" value="1"/>
</dbReference>
<comment type="subunit">
    <text evidence="3 11">Monomer.</text>
</comment>
<dbReference type="GO" id="GO:0004814">
    <property type="term" value="F:arginine-tRNA ligase activity"/>
    <property type="evidence" value="ECO:0007669"/>
    <property type="project" value="UniProtKB-UniRule"/>
</dbReference>
<dbReference type="FunFam" id="3.40.50.620:FF:000062">
    <property type="entry name" value="Arginine--tRNA ligase"/>
    <property type="match status" value="1"/>
</dbReference>
<comment type="caution">
    <text evidence="15">The sequence shown here is derived from an EMBL/GenBank/DDBJ whole genome shotgun (WGS) entry which is preliminary data.</text>
</comment>
<keyword evidence="16" id="KW-1185">Reference proteome</keyword>
<reference evidence="15 16" key="1">
    <citation type="submission" date="2017-02" db="EMBL/GenBank/DDBJ databases">
        <title>Arcobacter caeni sp. nov, a new Arcobacter species isolated from reclaimed water.</title>
        <authorList>
            <person name="Figueras M.J."/>
            <person name="Perez-Cataluna A."/>
            <person name="Salas-Masso N."/>
        </authorList>
    </citation>
    <scope>NUCLEOTIDE SEQUENCE [LARGE SCALE GENOMIC DNA]</scope>
    <source>
        <strain evidence="15 16">RW17-10</strain>
    </source>
</reference>
<feature type="short sequence motif" description="'HIGH' region" evidence="11">
    <location>
        <begin position="113"/>
        <end position="123"/>
    </location>
</feature>
<sequence>MQNLVKEFIENKLNTSIVLEKPKDLSFGHYATPVAFSLAKELKKSPMAIADELVSSLSNSDMFEKVEAVKGFINFKLSSSFLESLVNDALNNKESFAKQTIKDEKILLEFVSANPTGPLHIGHARGAVAGDSLARVGKYLGYDITTEYYINDAGAQMDLLGLSVSLAARDFLFKEDVAYPETYYRGEYLIDIANIVIEKFGKDIIYDESKYKDIAFFSKDLVMEIIIKDLKDLGITFDNFVSEKTLYSSWDSTKEVLEKNGSLYSKDDKVYLKSTQYGDDSDRVVVRDNGIPTYLAGDIIYHKNKYDRKFDRYINIWGADHHGYIPRVKAAVEFLGNDSSKLEVILSQMVQLLKGGEPYKMSKRAGNVILMSDITEEIGADALRFIFLTRKSDTHLEFDIDMLKNQDSSNPIFYINYAHARINQVFKKAEITQEEIKNIDIKNLNQDGLNLIYESLLLESILTEAFLKRDMQKITEYLYSLASSVHKFYNEHKVIGSDEQNMYLKVLAMAALSINVGLSLLGIKAKEQM</sequence>
<dbReference type="InterPro" id="IPR009080">
    <property type="entry name" value="tRNAsynth_Ia_anticodon-bd"/>
</dbReference>
<accession>A0A363D0T3</accession>
<dbReference type="SUPFAM" id="SSF52374">
    <property type="entry name" value="Nucleotidylyl transferase"/>
    <property type="match status" value="1"/>
</dbReference>
<dbReference type="Pfam" id="PF05746">
    <property type="entry name" value="DALR_1"/>
    <property type="match status" value="1"/>
</dbReference>
<dbReference type="GO" id="GO:0005737">
    <property type="term" value="C:cytoplasm"/>
    <property type="evidence" value="ECO:0007669"/>
    <property type="project" value="UniProtKB-SubCell"/>
</dbReference>
<gene>
    <name evidence="11" type="primary">argS</name>
    <name evidence="15" type="ORF">B0174_05395</name>
</gene>
<dbReference type="InterPro" id="IPR001412">
    <property type="entry name" value="aa-tRNA-synth_I_CS"/>
</dbReference>
<evidence type="ECO:0000256" key="3">
    <source>
        <dbReference type="ARBA" id="ARBA00011245"/>
    </source>
</evidence>
<dbReference type="InterPro" id="IPR035684">
    <property type="entry name" value="ArgRS_core"/>
</dbReference>
<dbReference type="EC" id="6.1.1.19" evidence="11"/>
<evidence type="ECO:0000259" key="13">
    <source>
        <dbReference type="SMART" id="SM00836"/>
    </source>
</evidence>
<dbReference type="InterPro" id="IPR014729">
    <property type="entry name" value="Rossmann-like_a/b/a_fold"/>
</dbReference>
<evidence type="ECO:0000256" key="4">
    <source>
        <dbReference type="ARBA" id="ARBA00022490"/>
    </source>
</evidence>
<dbReference type="HAMAP" id="MF_00123">
    <property type="entry name" value="Arg_tRNA_synth"/>
    <property type="match status" value="1"/>
</dbReference>
<evidence type="ECO:0000256" key="7">
    <source>
        <dbReference type="ARBA" id="ARBA00022840"/>
    </source>
</evidence>
<comment type="catalytic activity">
    <reaction evidence="10 11">
        <text>tRNA(Arg) + L-arginine + ATP = L-arginyl-tRNA(Arg) + AMP + diphosphate</text>
        <dbReference type="Rhea" id="RHEA:20301"/>
        <dbReference type="Rhea" id="RHEA-COMP:9658"/>
        <dbReference type="Rhea" id="RHEA-COMP:9673"/>
        <dbReference type="ChEBI" id="CHEBI:30616"/>
        <dbReference type="ChEBI" id="CHEBI:32682"/>
        <dbReference type="ChEBI" id="CHEBI:33019"/>
        <dbReference type="ChEBI" id="CHEBI:78442"/>
        <dbReference type="ChEBI" id="CHEBI:78513"/>
        <dbReference type="ChEBI" id="CHEBI:456215"/>
        <dbReference type="EC" id="6.1.1.19"/>
    </reaction>
</comment>
<dbReference type="PRINTS" id="PR01038">
    <property type="entry name" value="TRNASYNTHARG"/>
</dbReference>
<evidence type="ECO:0000256" key="8">
    <source>
        <dbReference type="ARBA" id="ARBA00022917"/>
    </source>
</evidence>
<organism evidence="15 16">
    <name type="scientific">Arcobacter caeni</name>
    <dbReference type="NCBI Taxonomy" id="1912877"/>
    <lineage>
        <taxon>Bacteria</taxon>
        <taxon>Pseudomonadati</taxon>
        <taxon>Campylobacterota</taxon>
        <taxon>Epsilonproteobacteria</taxon>
        <taxon>Campylobacterales</taxon>
        <taxon>Arcobacteraceae</taxon>
        <taxon>Arcobacter</taxon>
    </lineage>
</organism>
<keyword evidence="5 11" id="KW-0436">Ligase</keyword>
<dbReference type="GO" id="GO:0005524">
    <property type="term" value="F:ATP binding"/>
    <property type="evidence" value="ECO:0007669"/>
    <property type="project" value="UniProtKB-UniRule"/>
</dbReference>
<dbReference type="EMBL" id="MUXE01000006">
    <property type="protein sequence ID" value="PUE64945.1"/>
    <property type="molecule type" value="Genomic_DNA"/>
</dbReference>
<keyword evidence="8 11" id="KW-0648">Protein biosynthesis</keyword>
<dbReference type="Gene3D" id="1.10.730.10">
    <property type="entry name" value="Isoleucyl-tRNA Synthetase, Domain 1"/>
    <property type="match status" value="1"/>
</dbReference>
<dbReference type="Gene3D" id="3.40.50.620">
    <property type="entry name" value="HUPs"/>
    <property type="match status" value="1"/>
</dbReference>
<dbReference type="InterPro" id="IPR036695">
    <property type="entry name" value="Arg-tRNA-synth_N_sf"/>
</dbReference>
<evidence type="ECO:0000256" key="1">
    <source>
        <dbReference type="ARBA" id="ARBA00004496"/>
    </source>
</evidence>
<name>A0A363D0T3_9BACT</name>
<dbReference type="PANTHER" id="PTHR11956">
    <property type="entry name" value="ARGINYL-TRNA SYNTHETASE"/>
    <property type="match status" value="1"/>
</dbReference>
<feature type="domain" description="Arginyl tRNA synthetase N-terminal" evidence="14">
    <location>
        <begin position="3"/>
        <end position="77"/>
    </location>
</feature>
<evidence type="ECO:0000256" key="11">
    <source>
        <dbReference type="HAMAP-Rule" id="MF_00123"/>
    </source>
</evidence>
<keyword evidence="7 11" id="KW-0067">ATP-binding</keyword>
<dbReference type="PANTHER" id="PTHR11956:SF5">
    <property type="entry name" value="ARGININE--TRNA LIGASE, CYTOPLASMIC"/>
    <property type="match status" value="1"/>
</dbReference>
<dbReference type="Proteomes" id="UP000251135">
    <property type="component" value="Unassembled WGS sequence"/>
</dbReference>
<comment type="similarity">
    <text evidence="2 11 12">Belongs to the class-I aminoacyl-tRNA synthetase family.</text>
</comment>
<keyword evidence="6 11" id="KW-0547">Nucleotide-binding</keyword>
<dbReference type="InterPro" id="IPR005148">
    <property type="entry name" value="Arg-tRNA-synth_N"/>
</dbReference>
<dbReference type="InterPro" id="IPR008909">
    <property type="entry name" value="DALR_anticod-bd"/>
</dbReference>
<dbReference type="InterPro" id="IPR001278">
    <property type="entry name" value="Arg-tRNA-ligase"/>
</dbReference>
<dbReference type="NCBIfam" id="TIGR00456">
    <property type="entry name" value="argS"/>
    <property type="match status" value="1"/>
</dbReference>
<dbReference type="AlphaFoldDB" id="A0A363D0T3"/>
<evidence type="ECO:0000256" key="5">
    <source>
        <dbReference type="ARBA" id="ARBA00022598"/>
    </source>
</evidence>